<dbReference type="InterPro" id="IPR036282">
    <property type="entry name" value="Glutathione-S-Trfase_C_sf"/>
</dbReference>
<dbReference type="SUPFAM" id="SSF47616">
    <property type="entry name" value="GST C-terminal domain-like"/>
    <property type="match status" value="1"/>
</dbReference>
<sequence length="345" mass="38643">MSSLPKAVLYYFPRSIWSAVALLALEEKGYGPDEIDFRIVDIWKAENYDPSFLRLNPKATVPTLVVPLSNTLSEEIDSRYKAITDSIAIADFLDKSRSLVSRTHTTSNAPAPALAPATIAALSIAINIIEILHSEEAAPGRLRYNNARDEKSLRQLSGEVLHIVSTRRDVLHKYLADSENEVIHVSEKVKQLWRERLEPIVITARVLESADKSTEELGEAERNERLIFLDAGKLAWEKSLPNALLKLSKEIIGPYTLGDQISIADLHLAAWFTRVAKLSGANASDDGKTVVEKLERYVGVGLKLPRDFTSEANPGQREKQAKLQAFWDAIKQRPSWLKLYGEQLY</sequence>
<dbReference type="AlphaFoldDB" id="A0A5C3LBI1"/>
<keyword evidence="3" id="KW-1185">Reference proteome</keyword>
<feature type="domain" description="GST N-terminal" evidence="1">
    <location>
        <begin position="5"/>
        <end position="101"/>
    </location>
</feature>
<protein>
    <recommendedName>
        <fullName evidence="1">GST N-terminal domain-containing protein</fullName>
    </recommendedName>
</protein>
<dbReference type="Pfam" id="PF13409">
    <property type="entry name" value="GST_N_2"/>
    <property type="match status" value="1"/>
</dbReference>
<dbReference type="OrthoDB" id="412788at2759"/>
<gene>
    <name evidence="2" type="ORF">FA15DRAFT_698890</name>
</gene>
<dbReference type="EMBL" id="ML210146">
    <property type="protein sequence ID" value="TFK30419.1"/>
    <property type="molecule type" value="Genomic_DNA"/>
</dbReference>
<evidence type="ECO:0000259" key="1">
    <source>
        <dbReference type="PROSITE" id="PS50404"/>
    </source>
</evidence>
<dbReference type="GO" id="GO:0004364">
    <property type="term" value="F:glutathione transferase activity"/>
    <property type="evidence" value="ECO:0007669"/>
    <property type="project" value="TreeGrafter"/>
</dbReference>
<evidence type="ECO:0000313" key="2">
    <source>
        <dbReference type="EMBL" id="TFK30419.1"/>
    </source>
</evidence>
<dbReference type="SUPFAM" id="SSF52833">
    <property type="entry name" value="Thioredoxin-like"/>
    <property type="match status" value="1"/>
</dbReference>
<dbReference type="PANTHER" id="PTHR42673">
    <property type="entry name" value="MALEYLACETOACETATE ISOMERASE"/>
    <property type="match status" value="1"/>
</dbReference>
<dbReference type="CDD" id="cd00570">
    <property type="entry name" value="GST_N_family"/>
    <property type="match status" value="1"/>
</dbReference>
<dbReference type="PANTHER" id="PTHR42673:SF4">
    <property type="entry name" value="MALEYLACETOACETATE ISOMERASE"/>
    <property type="match status" value="1"/>
</dbReference>
<dbReference type="GO" id="GO:0006559">
    <property type="term" value="P:L-phenylalanine catabolic process"/>
    <property type="evidence" value="ECO:0007669"/>
    <property type="project" value="TreeGrafter"/>
</dbReference>
<dbReference type="Gene3D" id="1.20.1050.10">
    <property type="match status" value="1"/>
</dbReference>
<dbReference type="InterPro" id="IPR004045">
    <property type="entry name" value="Glutathione_S-Trfase_N"/>
</dbReference>
<dbReference type="PROSITE" id="PS50404">
    <property type="entry name" value="GST_NTER"/>
    <property type="match status" value="1"/>
</dbReference>
<name>A0A5C3LBI1_COPMA</name>
<organism evidence="2 3">
    <name type="scientific">Coprinopsis marcescibilis</name>
    <name type="common">Agaric fungus</name>
    <name type="synonym">Psathyrella marcescibilis</name>
    <dbReference type="NCBI Taxonomy" id="230819"/>
    <lineage>
        <taxon>Eukaryota</taxon>
        <taxon>Fungi</taxon>
        <taxon>Dikarya</taxon>
        <taxon>Basidiomycota</taxon>
        <taxon>Agaricomycotina</taxon>
        <taxon>Agaricomycetes</taxon>
        <taxon>Agaricomycetidae</taxon>
        <taxon>Agaricales</taxon>
        <taxon>Agaricineae</taxon>
        <taxon>Psathyrellaceae</taxon>
        <taxon>Coprinopsis</taxon>
    </lineage>
</organism>
<dbReference type="Gene3D" id="3.40.30.10">
    <property type="entry name" value="Glutaredoxin"/>
    <property type="match status" value="1"/>
</dbReference>
<dbReference type="STRING" id="230819.A0A5C3LBI1"/>
<dbReference type="GO" id="GO:0016034">
    <property type="term" value="F:maleylacetoacetate isomerase activity"/>
    <property type="evidence" value="ECO:0007669"/>
    <property type="project" value="TreeGrafter"/>
</dbReference>
<evidence type="ECO:0000313" key="3">
    <source>
        <dbReference type="Proteomes" id="UP000307440"/>
    </source>
</evidence>
<dbReference type="InterPro" id="IPR036249">
    <property type="entry name" value="Thioredoxin-like_sf"/>
</dbReference>
<dbReference type="Proteomes" id="UP000307440">
    <property type="component" value="Unassembled WGS sequence"/>
</dbReference>
<proteinExistence type="predicted"/>
<accession>A0A5C3LBI1</accession>
<reference evidence="2 3" key="1">
    <citation type="journal article" date="2019" name="Nat. Ecol. Evol.">
        <title>Megaphylogeny resolves global patterns of mushroom evolution.</title>
        <authorList>
            <person name="Varga T."/>
            <person name="Krizsan K."/>
            <person name="Foldi C."/>
            <person name="Dima B."/>
            <person name="Sanchez-Garcia M."/>
            <person name="Sanchez-Ramirez S."/>
            <person name="Szollosi G.J."/>
            <person name="Szarkandi J.G."/>
            <person name="Papp V."/>
            <person name="Albert L."/>
            <person name="Andreopoulos W."/>
            <person name="Angelini C."/>
            <person name="Antonin V."/>
            <person name="Barry K.W."/>
            <person name="Bougher N.L."/>
            <person name="Buchanan P."/>
            <person name="Buyck B."/>
            <person name="Bense V."/>
            <person name="Catcheside P."/>
            <person name="Chovatia M."/>
            <person name="Cooper J."/>
            <person name="Damon W."/>
            <person name="Desjardin D."/>
            <person name="Finy P."/>
            <person name="Geml J."/>
            <person name="Haridas S."/>
            <person name="Hughes K."/>
            <person name="Justo A."/>
            <person name="Karasinski D."/>
            <person name="Kautmanova I."/>
            <person name="Kiss B."/>
            <person name="Kocsube S."/>
            <person name="Kotiranta H."/>
            <person name="LaButti K.M."/>
            <person name="Lechner B.E."/>
            <person name="Liimatainen K."/>
            <person name="Lipzen A."/>
            <person name="Lukacs Z."/>
            <person name="Mihaltcheva S."/>
            <person name="Morgado L.N."/>
            <person name="Niskanen T."/>
            <person name="Noordeloos M.E."/>
            <person name="Ohm R.A."/>
            <person name="Ortiz-Santana B."/>
            <person name="Ovrebo C."/>
            <person name="Racz N."/>
            <person name="Riley R."/>
            <person name="Savchenko A."/>
            <person name="Shiryaev A."/>
            <person name="Soop K."/>
            <person name="Spirin V."/>
            <person name="Szebenyi C."/>
            <person name="Tomsovsky M."/>
            <person name="Tulloss R.E."/>
            <person name="Uehling J."/>
            <person name="Grigoriev I.V."/>
            <person name="Vagvolgyi C."/>
            <person name="Papp T."/>
            <person name="Martin F.M."/>
            <person name="Miettinen O."/>
            <person name="Hibbett D.S."/>
            <person name="Nagy L.G."/>
        </authorList>
    </citation>
    <scope>NUCLEOTIDE SEQUENCE [LARGE SCALE GENOMIC DNA]</scope>
    <source>
        <strain evidence="2 3">CBS 121175</strain>
    </source>
</reference>
<dbReference type="GO" id="GO:0006749">
    <property type="term" value="P:glutathione metabolic process"/>
    <property type="evidence" value="ECO:0007669"/>
    <property type="project" value="TreeGrafter"/>
</dbReference>